<keyword evidence="5" id="KW-0511">Multifunctional enzyme</keyword>
<proteinExistence type="predicted"/>
<dbReference type="Pfam" id="PF17919">
    <property type="entry name" value="RT_RNaseH_2"/>
    <property type="match status" value="1"/>
</dbReference>
<evidence type="ECO:0000259" key="6">
    <source>
        <dbReference type="Pfam" id="PF17919"/>
    </source>
</evidence>
<evidence type="ECO:0000256" key="2">
    <source>
        <dbReference type="ARBA" id="ARBA00022695"/>
    </source>
</evidence>
<dbReference type="InterPro" id="IPR041577">
    <property type="entry name" value="RT_RNaseH_2"/>
</dbReference>
<dbReference type="InterPro" id="IPR043128">
    <property type="entry name" value="Rev_trsase/Diguanyl_cyclase"/>
</dbReference>
<evidence type="ECO:0000256" key="3">
    <source>
        <dbReference type="ARBA" id="ARBA00022722"/>
    </source>
</evidence>
<dbReference type="AlphaFoldDB" id="A0A2I0KQU6"/>
<gene>
    <name evidence="7" type="ORF">CRG98_008738</name>
</gene>
<evidence type="ECO:0000313" key="8">
    <source>
        <dbReference type="Proteomes" id="UP000233551"/>
    </source>
</evidence>
<evidence type="ECO:0000256" key="4">
    <source>
        <dbReference type="ARBA" id="ARBA00022759"/>
    </source>
</evidence>
<keyword evidence="4" id="KW-0255">Endonuclease</keyword>
<evidence type="ECO:0000256" key="1">
    <source>
        <dbReference type="ARBA" id="ARBA00022679"/>
    </source>
</evidence>
<keyword evidence="8" id="KW-1185">Reference proteome</keyword>
<comment type="caution">
    <text evidence="7">The sequence shown here is derived from an EMBL/GenBank/DDBJ whole genome shotgun (WGS) entry which is preliminary data.</text>
</comment>
<dbReference type="Gene3D" id="2.40.70.10">
    <property type="entry name" value="Acid Proteases"/>
    <property type="match status" value="1"/>
</dbReference>
<dbReference type="InterPro" id="IPR021109">
    <property type="entry name" value="Peptidase_aspartic_dom_sf"/>
</dbReference>
<dbReference type="FunFam" id="3.30.70.270:FF:000063">
    <property type="entry name" value="Zinc knuckle domaincontaining protein"/>
    <property type="match status" value="1"/>
</dbReference>
<dbReference type="PANTHER" id="PTHR37984">
    <property type="entry name" value="PROTEIN CBG26694"/>
    <property type="match status" value="1"/>
</dbReference>
<dbReference type="InterPro" id="IPR043502">
    <property type="entry name" value="DNA/RNA_pol_sf"/>
</dbReference>
<keyword evidence="2" id="KW-0548">Nucleotidyltransferase</keyword>
<reference evidence="7 8" key="1">
    <citation type="submission" date="2017-11" db="EMBL/GenBank/DDBJ databases">
        <title>De-novo sequencing of pomegranate (Punica granatum L.) genome.</title>
        <authorList>
            <person name="Akparov Z."/>
            <person name="Amiraslanov A."/>
            <person name="Hajiyeva S."/>
            <person name="Abbasov M."/>
            <person name="Kaur K."/>
            <person name="Hamwieh A."/>
            <person name="Solovyev V."/>
            <person name="Salamov A."/>
            <person name="Braich B."/>
            <person name="Kosarev P."/>
            <person name="Mahmoud A."/>
            <person name="Hajiyev E."/>
            <person name="Babayeva S."/>
            <person name="Izzatullayeva V."/>
            <person name="Mammadov A."/>
            <person name="Mammadov A."/>
            <person name="Sharifova S."/>
            <person name="Ojaghi J."/>
            <person name="Eynullazada K."/>
            <person name="Bayramov B."/>
            <person name="Abdulazimova A."/>
            <person name="Shahmuradov I."/>
        </authorList>
    </citation>
    <scope>NUCLEOTIDE SEQUENCE [LARGE SCALE GENOMIC DNA]</scope>
    <source>
        <strain evidence="8">cv. AG2017</strain>
        <tissue evidence="7">Leaf</tissue>
    </source>
</reference>
<evidence type="ECO:0000256" key="5">
    <source>
        <dbReference type="ARBA" id="ARBA00023268"/>
    </source>
</evidence>
<dbReference type="InterPro" id="IPR050951">
    <property type="entry name" value="Retrovirus_Pol_polyprotein"/>
</dbReference>
<dbReference type="CDD" id="cd00303">
    <property type="entry name" value="retropepsin_like"/>
    <property type="match status" value="1"/>
</dbReference>
<feature type="domain" description="Reverse transcriptase/retrotransposon-derived protein RNase H-like" evidence="6">
    <location>
        <begin position="468"/>
        <end position="553"/>
    </location>
</feature>
<dbReference type="Proteomes" id="UP000233551">
    <property type="component" value="Unassembled WGS sequence"/>
</dbReference>
<dbReference type="GO" id="GO:0004519">
    <property type="term" value="F:endonuclease activity"/>
    <property type="evidence" value="ECO:0007669"/>
    <property type="project" value="UniProtKB-KW"/>
</dbReference>
<dbReference type="PANTHER" id="PTHR37984:SF5">
    <property type="entry name" value="PROTEIN NYNRIN-LIKE"/>
    <property type="match status" value="1"/>
</dbReference>
<sequence length="554" mass="62592">MIDNGSALNVSLVSTLKQMNVDLNHIRSSKTTVQGFDGSRREVNGEIGLLINIGPCSFSVTFQVLDIPNAFSLLLGRPWIHLAGAVPSALHQRLKFIAEEWLITIKGEEDYAIYKETIVPYISIGDDENLPFHSFETISVIRDYGEIIEAHIGKHLHRLAAHYGKINRGIPVPSLSHFFPAPPHIIGGTLDGPFSNSDDAPVDLPAICAITEETLSRVYIALRKRMRSSTTGPQSRATRLLYSNPNLQHGDLNPSEELIEELRPIYFEEGLDKDGREEVVKQINTGFLEVCNHSEWVGNIVPVEKKDGRVRVCINYRDLNKASPKDNFPLPHIDVLVDNTACYMLFSFMDGFSGYNQIRMADEDKINTTFITMWGTFCYREYKLRLNPAKCTFGAKSGKLLGFVVSEHGIEVDPDKVKAIMELPPPSTVREVRGFLGWLNYIARFIANLKDKCRPLFHLLRKNAAIKWEEECQKAFDTIKAFLVQLPVLVPLIPDRPLVLYLTVCQQSLGCMLGQEDESMHAEHAIYYLSKKFTEGESNYPKIEKMCYALVWVM</sequence>
<dbReference type="Gene3D" id="3.30.70.270">
    <property type="match status" value="3"/>
</dbReference>
<evidence type="ECO:0000313" key="7">
    <source>
        <dbReference type="EMBL" id="PKI70847.1"/>
    </source>
</evidence>
<dbReference type="EMBL" id="PGOL01000426">
    <property type="protein sequence ID" value="PKI70847.1"/>
    <property type="molecule type" value="Genomic_DNA"/>
</dbReference>
<organism evidence="7 8">
    <name type="scientific">Punica granatum</name>
    <name type="common">Pomegranate</name>
    <dbReference type="NCBI Taxonomy" id="22663"/>
    <lineage>
        <taxon>Eukaryota</taxon>
        <taxon>Viridiplantae</taxon>
        <taxon>Streptophyta</taxon>
        <taxon>Embryophyta</taxon>
        <taxon>Tracheophyta</taxon>
        <taxon>Spermatophyta</taxon>
        <taxon>Magnoliopsida</taxon>
        <taxon>eudicotyledons</taxon>
        <taxon>Gunneridae</taxon>
        <taxon>Pentapetalae</taxon>
        <taxon>rosids</taxon>
        <taxon>malvids</taxon>
        <taxon>Myrtales</taxon>
        <taxon>Lythraceae</taxon>
        <taxon>Punica</taxon>
    </lineage>
</organism>
<dbReference type="GO" id="GO:0016779">
    <property type="term" value="F:nucleotidyltransferase activity"/>
    <property type="evidence" value="ECO:0007669"/>
    <property type="project" value="UniProtKB-KW"/>
</dbReference>
<keyword evidence="1" id="KW-0808">Transferase</keyword>
<dbReference type="Gene3D" id="3.10.10.10">
    <property type="entry name" value="HIV Type 1 Reverse Transcriptase, subunit A, domain 1"/>
    <property type="match status" value="1"/>
</dbReference>
<dbReference type="STRING" id="22663.A0A2I0KQU6"/>
<protein>
    <recommendedName>
        <fullName evidence="6">Reverse transcriptase/retrotransposon-derived protein RNase H-like domain-containing protein</fullName>
    </recommendedName>
</protein>
<accession>A0A2I0KQU6</accession>
<dbReference type="CDD" id="cd01647">
    <property type="entry name" value="RT_LTR"/>
    <property type="match status" value="1"/>
</dbReference>
<name>A0A2I0KQU6_PUNGR</name>
<keyword evidence="4" id="KW-0378">Hydrolase</keyword>
<keyword evidence="3" id="KW-0540">Nuclease</keyword>
<dbReference type="SUPFAM" id="SSF56672">
    <property type="entry name" value="DNA/RNA polymerases"/>
    <property type="match status" value="1"/>
</dbReference>